<keyword evidence="2" id="KW-0378">Hydrolase</keyword>
<evidence type="ECO:0000256" key="3">
    <source>
        <dbReference type="PIRSR" id="PIRSR003170-1"/>
    </source>
</evidence>
<dbReference type="InterPro" id="IPR026285">
    <property type="entry name" value="TenA_E"/>
</dbReference>
<gene>
    <name evidence="5" type="primary">tenA</name>
    <name evidence="5" type="ORF">QRX50_07120</name>
</gene>
<comment type="catalytic activity">
    <reaction evidence="2">
        <text>thiamine + H2O = 5-(2-hydroxyethyl)-4-methylthiazole + 4-amino-5-hydroxymethyl-2-methylpyrimidine + H(+)</text>
        <dbReference type="Rhea" id="RHEA:17509"/>
        <dbReference type="ChEBI" id="CHEBI:15377"/>
        <dbReference type="ChEBI" id="CHEBI:15378"/>
        <dbReference type="ChEBI" id="CHEBI:16892"/>
        <dbReference type="ChEBI" id="CHEBI:17957"/>
        <dbReference type="ChEBI" id="CHEBI:18385"/>
        <dbReference type="EC" id="3.5.99.2"/>
    </reaction>
</comment>
<feature type="domain" description="Thiaminase-2/PQQC" evidence="4">
    <location>
        <begin position="4"/>
        <end position="199"/>
    </location>
</feature>
<accession>A0A9Y2IIE9</accession>
<evidence type="ECO:0000256" key="2">
    <source>
        <dbReference type="PIRNR" id="PIRNR003170"/>
    </source>
</evidence>
<evidence type="ECO:0000256" key="1">
    <source>
        <dbReference type="ARBA" id="ARBA00004948"/>
    </source>
</evidence>
<reference evidence="5 6" key="1">
    <citation type="submission" date="2023-06" db="EMBL/GenBank/DDBJ databases">
        <authorList>
            <person name="Oyuntsetseg B."/>
            <person name="Kim S.B."/>
        </authorList>
    </citation>
    <scope>NUCLEOTIDE SEQUENCE [LARGE SCALE GENOMIC DNA]</scope>
    <source>
        <strain evidence="5 6">2-15</strain>
    </source>
</reference>
<proteinExistence type="inferred from homology"/>
<dbReference type="AlphaFoldDB" id="A0A9Y2IIE9"/>
<dbReference type="InterPro" id="IPR004305">
    <property type="entry name" value="Thiaminase-2/PQQC"/>
</dbReference>
<comment type="function">
    <text evidence="2">Catalyzes an amino-pyrimidine hydrolysis reaction at the C5' of the pyrimidine moiety of thiamine compounds, a reaction that is part of a thiamine salvage pathway. Thus, catalyzes the conversion of 4-amino-5-aminomethyl-2-methylpyrimidine to 4-amino-5-hydroxymethyl-2-methylpyrimidine (HMP).</text>
</comment>
<evidence type="ECO:0000313" key="6">
    <source>
        <dbReference type="Proteomes" id="UP001236014"/>
    </source>
</evidence>
<dbReference type="GO" id="GO:0005829">
    <property type="term" value="C:cytosol"/>
    <property type="evidence" value="ECO:0007669"/>
    <property type="project" value="TreeGrafter"/>
</dbReference>
<dbReference type="GO" id="GO:0050334">
    <property type="term" value="F:thiaminase activity"/>
    <property type="evidence" value="ECO:0007669"/>
    <property type="project" value="UniProtKB-UniRule"/>
</dbReference>
<feature type="active site" description="Proton donor" evidence="3">
    <location>
        <position position="190"/>
    </location>
</feature>
<dbReference type="NCBIfam" id="TIGR04306">
    <property type="entry name" value="salvage_TenA"/>
    <property type="match status" value="1"/>
</dbReference>
<name>A0A9Y2IIE9_9PSEU</name>
<dbReference type="Gene3D" id="1.20.910.10">
    <property type="entry name" value="Heme oxygenase-like"/>
    <property type="match status" value="1"/>
</dbReference>
<dbReference type="Proteomes" id="UP001236014">
    <property type="component" value="Chromosome"/>
</dbReference>
<dbReference type="EMBL" id="CP127294">
    <property type="protein sequence ID" value="WIX80534.1"/>
    <property type="molecule type" value="Genomic_DNA"/>
</dbReference>
<dbReference type="GO" id="GO:0009228">
    <property type="term" value="P:thiamine biosynthetic process"/>
    <property type="evidence" value="ECO:0007669"/>
    <property type="project" value="UniProtKB-KW"/>
</dbReference>
<keyword evidence="2" id="KW-0784">Thiamine biosynthesis</keyword>
<dbReference type="InterPro" id="IPR027574">
    <property type="entry name" value="Thiaminase_II"/>
</dbReference>
<keyword evidence="6" id="KW-1185">Reference proteome</keyword>
<dbReference type="KEGG" id="acab:QRX50_07120"/>
<organism evidence="5 6">
    <name type="scientific">Amycolatopsis carbonis</name>
    <dbReference type="NCBI Taxonomy" id="715471"/>
    <lineage>
        <taxon>Bacteria</taxon>
        <taxon>Bacillati</taxon>
        <taxon>Actinomycetota</taxon>
        <taxon>Actinomycetes</taxon>
        <taxon>Pseudonocardiales</taxon>
        <taxon>Pseudonocardiaceae</taxon>
        <taxon>Amycolatopsis</taxon>
    </lineage>
</organism>
<dbReference type="SUPFAM" id="SSF48613">
    <property type="entry name" value="Heme oxygenase-like"/>
    <property type="match status" value="1"/>
</dbReference>
<dbReference type="InterPro" id="IPR050967">
    <property type="entry name" value="Thiamine_Salvage_TenA"/>
</dbReference>
<evidence type="ECO:0000313" key="5">
    <source>
        <dbReference type="EMBL" id="WIX80534.1"/>
    </source>
</evidence>
<dbReference type="PANTHER" id="PTHR43198:SF2">
    <property type="entry name" value="SI:CH1073-67J19.1-RELATED"/>
    <property type="match status" value="1"/>
</dbReference>
<dbReference type="CDD" id="cd19365">
    <property type="entry name" value="TenA_C-like"/>
    <property type="match status" value="1"/>
</dbReference>
<dbReference type="EC" id="3.5.99.2" evidence="2"/>
<comment type="pathway">
    <text evidence="1 2">Cofactor biosynthesis; thiamine diphosphate biosynthesis.</text>
</comment>
<dbReference type="PANTHER" id="PTHR43198">
    <property type="entry name" value="BIFUNCTIONAL TH2 PROTEIN"/>
    <property type="match status" value="1"/>
</dbReference>
<dbReference type="InterPro" id="IPR016084">
    <property type="entry name" value="Haem_Oase-like_multi-hlx"/>
</dbReference>
<dbReference type="PIRSF" id="PIRSF003170">
    <property type="entry name" value="Pet18p"/>
    <property type="match status" value="1"/>
</dbReference>
<protein>
    <recommendedName>
        <fullName evidence="2">Aminopyrimidine aminohydrolase</fullName>
        <ecNumber evidence="2">3.5.99.2</ecNumber>
    </recommendedName>
</protein>
<evidence type="ECO:0000259" key="4">
    <source>
        <dbReference type="Pfam" id="PF03070"/>
    </source>
</evidence>
<dbReference type="Pfam" id="PF03070">
    <property type="entry name" value="TENA_THI-4"/>
    <property type="match status" value="1"/>
</dbReference>
<comment type="similarity">
    <text evidence="2">Belongs to the TenA family.</text>
</comment>
<sequence length="209" mass="23352">MSVHPFNEELATGTLSRERFQFYLVQDARYLVGFGRALAAAAAKAPEVDDVAFLAGAARDAIVIEREMHESYFKWFRLSETDLADIETSPTCVAYSSFLLATAHTGSYGELLAALLPCFWVYQSVGAGILARQSPETDNPYRPWIDTYAGDEFEATVRKGRDALDRAADAAGEATREKMLAAFTRACEYEWMFWDSAYRQEGWPTAAVR</sequence>
<comment type="catalytic activity">
    <reaction evidence="2">
        <text>4-amino-5-aminomethyl-2-methylpyrimidine + H2O = 4-amino-5-hydroxymethyl-2-methylpyrimidine + NH4(+)</text>
        <dbReference type="Rhea" id="RHEA:31799"/>
        <dbReference type="ChEBI" id="CHEBI:15377"/>
        <dbReference type="ChEBI" id="CHEBI:16892"/>
        <dbReference type="ChEBI" id="CHEBI:28938"/>
        <dbReference type="ChEBI" id="CHEBI:63416"/>
        <dbReference type="EC" id="3.5.99.2"/>
    </reaction>
</comment>